<name>A0A8C9PG80_SPEDA</name>
<dbReference type="CDD" id="cd12795">
    <property type="entry name" value="FILIA_N_like"/>
    <property type="match status" value="1"/>
</dbReference>
<keyword evidence="5" id="KW-1185">Reference proteome</keyword>
<dbReference type="InterPro" id="IPR031952">
    <property type="entry name" value="MOEP19_KH-like"/>
</dbReference>
<dbReference type="Pfam" id="PF16005">
    <property type="entry name" value="MOEP19"/>
    <property type="match status" value="1"/>
</dbReference>
<dbReference type="Gene3D" id="3.30.1370.10">
    <property type="entry name" value="K Homology domain, type 1"/>
    <property type="match status" value="1"/>
</dbReference>
<evidence type="ECO:0000313" key="4">
    <source>
        <dbReference type="Ensembl" id="ENSSDAP00000007820.1"/>
    </source>
</evidence>
<dbReference type="Proteomes" id="UP000694422">
    <property type="component" value="Unplaced"/>
</dbReference>
<dbReference type="InterPro" id="IPR036612">
    <property type="entry name" value="KH_dom_type_1_sf"/>
</dbReference>
<dbReference type="GO" id="GO:0003723">
    <property type="term" value="F:RNA binding"/>
    <property type="evidence" value="ECO:0007669"/>
    <property type="project" value="UniProtKB-KW"/>
</dbReference>
<reference evidence="4" key="1">
    <citation type="submission" date="2025-08" db="UniProtKB">
        <authorList>
            <consortium name="Ensembl"/>
        </authorList>
    </citation>
    <scope>IDENTIFICATION</scope>
</reference>
<evidence type="ECO:0000259" key="3">
    <source>
        <dbReference type="Pfam" id="PF16005"/>
    </source>
</evidence>
<dbReference type="GO" id="GO:0005737">
    <property type="term" value="C:cytoplasm"/>
    <property type="evidence" value="ECO:0007669"/>
    <property type="project" value="TreeGrafter"/>
</dbReference>
<organism evidence="4 5">
    <name type="scientific">Spermophilus dauricus</name>
    <name type="common">Daurian ground squirrel</name>
    <dbReference type="NCBI Taxonomy" id="99837"/>
    <lineage>
        <taxon>Eukaryota</taxon>
        <taxon>Metazoa</taxon>
        <taxon>Chordata</taxon>
        <taxon>Craniata</taxon>
        <taxon>Vertebrata</taxon>
        <taxon>Euteleostomi</taxon>
        <taxon>Mammalia</taxon>
        <taxon>Eutheria</taxon>
        <taxon>Euarchontoglires</taxon>
        <taxon>Glires</taxon>
        <taxon>Rodentia</taxon>
        <taxon>Sciuromorpha</taxon>
        <taxon>Sciuridae</taxon>
        <taxon>Xerinae</taxon>
        <taxon>Marmotini</taxon>
        <taxon>Spermophilus</taxon>
    </lineage>
</organism>
<dbReference type="Ensembl" id="ENSSDAT00000008908.1">
    <property type="protein sequence ID" value="ENSSDAP00000007820.1"/>
    <property type="gene ID" value="ENSSDAG00000007159.1"/>
</dbReference>
<dbReference type="AlphaFoldDB" id="A0A8C9PG80"/>
<accession>A0A8C9PG80</accession>
<sequence>MSTVGEKAWWTLPENFHSPLVFYMEEDLEKHIFGQGDKYLRSIEVHSHTFIQLEPWFTATGQTRVIVVGPPRARKWLQSMIRSLGSRDSCFRDQGLEMLQRVRSQPLTNLELHHHLESDTLCLSLSVR</sequence>
<comment type="similarity">
    <text evidence="1">Belongs to the KHDC1 family.</text>
</comment>
<evidence type="ECO:0000256" key="2">
    <source>
        <dbReference type="ARBA" id="ARBA00022884"/>
    </source>
</evidence>
<reference evidence="4" key="2">
    <citation type="submission" date="2025-09" db="UniProtKB">
        <authorList>
            <consortium name="Ensembl"/>
        </authorList>
    </citation>
    <scope>IDENTIFICATION</scope>
</reference>
<proteinExistence type="inferred from homology"/>
<evidence type="ECO:0000256" key="1">
    <source>
        <dbReference type="ARBA" id="ARBA00009081"/>
    </source>
</evidence>
<dbReference type="PANTHER" id="PTHR31368">
    <property type="entry name" value="DEVELOPMENT PLURPOTENCY-ASSOCIATED PROTEIN 1/5 FAMILY MEMBER"/>
    <property type="match status" value="1"/>
</dbReference>
<protein>
    <recommendedName>
        <fullName evidence="3">KH-like RNA-binding domain-containing protein</fullName>
    </recommendedName>
</protein>
<dbReference type="PANTHER" id="PTHR31368:SF6">
    <property type="entry name" value="KH HOMOLOGY DOMAIN-CONTAINING PROTEIN 1"/>
    <property type="match status" value="1"/>
</dbReference>
<evidence type="ECO:0000313" key="5">
    <source>
        <dbReference type="Proteomes" id="UP000694422"/>
    </source>
</evidence>
<keyword evidence="2" id="KW-0694">RNA-binding</keyword>
<feature type="domain" description="KH-like RNA-binding" evidence="3">
    <location>
        <begin position="7"/>
        <end position="88"/>
    </location>
</feature>